<gene>
    <name evidence="1" type="ORF">FEM33_09830</name>
</gene>
<dbReference type="AlphaFoldDB" id="A0A5M8QXA4"/>
<evidence type="ECO:0000313" key="1">
    <source>
        <dbReference type="EMBL" id="KAA6439991.1"/>
    </source>
</evidence>
<name>A0A5M8QXA4_9BACT</name>
<protein>
    <submittedName>
        <fullName evidence="1">Uncharacterized protein</fullName>
    </submittedName>
</protein>
<comment type="caution">
    <text evidence="1">The sequence shown here is derived from an EMBL/GenBank/DDBJ whole genome shotgun (WGS) entry which is preliminary data.</text>
</comment>
<dbReference type="RefSeq" id="WP_139011890.1">
    <property type="nucleotide sequence ID" value="NZ_VBSN01000028.1"/>
</dbReference>
<proteinExistence type="predicted"/>
<dbReference type="Proteomes" id="UP000323994">
    <property type="component" value="Unassembled WGS sequence"/>
</dbReference>
<dbReference type="OrthoDB" id="9843814at2"/>
<reference evidence="1 2" key="1">
    <citation type="submission" date="2019-05" db="EMBL/GenBank/DDBJ databases">
        <authorList>
            <person name="Qu J.-H."/>
        </authorList>
    </citation>
    <scope>NUCLEOTIDE SEQUENCE [LARGE SCALE GENOMIC DNA]</scope>
    <source>
        <strain evidence="1 2">NS28</strain>
    </source>
</reference>
<dbReference type="EMBL" id="VBSN01000028">
    <property type="protein sequence ID" value="KAA6439991.1"/>
    <property type="molecule type" value="Genomic_DNA"/>
</dbReference>
<evidence type="ECO:0000313" key="2">
    <source>
        <dbReference type="Proteomes" id="UP000323994"/>
    </source>
</evidence>
<sequence>MIQLEKGKVYEVRNPEEARKKNHPPLVKIEHDYGDIVKGNDGCCYFKDGIISYSWGNDPFDLVREVTA</sequence>
<keyword evidence="2" id="KW-1185">Reference proteome</keyword>
<accession>A0A5M8QXA4</accession>
<organism evidence="1 2">
    <name type="scientific">Dyadobacter flavalbus</name>
    <dbReference type="NCBI Taxonomy" id="2579942"/>
    <lineage>
        <taxon>Bacteria</taxon>
        <taxon>Pseudomonadati</taxon>
        <taxon>Bacteroidota</taxon>
        <taxon>Cytophagia</taxon>
        <taxon>Cytophagales</taxon>
        <taxon>Spirosomataceae</taxon>
        <taxon>Dyadobacter</taxon>
    </lineage>
</organism>